<keyword evidence="2" id="KW-1185">Reference proteome</keyword>
<proteinExistence type="predicted"/>
<dbReference type="HOGENOM" id="CLU_2832241_0_0_1"/>
<evidence type="ECO:0000313" key="2">
    <source>
        <dbReference type="Proteomes" id="UP000054217"/>
    </source>
</evidence>
<dbReference type="EMBL" id="KN831952">
    <property type="protein sequence ID" value="KIO10548.1"/>
    <property type="molecule type" value="Genomic_DNA"/>
</dbReference>
<protein>
    <submittedName>
        <fullName evidence="1">Uncharacterized protein</fullName>
    </submittedName>
</protein>
<sequence>MCGKGFPTYVLSALERCTPSRQMIIYEKALFLFSSPPKSTFFMESVACCFHYPHRYISVPHQAYTF</sequence>
<dbReference type="Proteomes" id="UP000054217">
    <property type="component" value="Unassembled WGS sequence"/>
</dbReference>
<dbReference type="AlphaFoldDB" id="A0A0C3JMW0"/>
<reference evidence="1 2" key="1">
    <citation type="submission" date="2014-04" db="EMBL/GenBank/DDBJ databases">
        <authorList>
            <consortium name="DOE Joint Genome Institute"/>
            <person name="Kuo A."/>
            <person name="Kohler A."/>
            <person name="Costa M.D."/>
            <person name="Nagy L.G."/>
            <person name="Floudas D."/>
            <person name="Copeland A."/>
            <person name="Barry K.W."/>
            <person name="Cichocki N."/>
            <person name="Veneault-Fourrey C."/>
            <person name="LaButti K."/>
            <person name="Lindquist E.A."/>
            <person name="Lipzen A."/>
            <person name="Lundell T."/>
            <person name="Morin E."/>
            <person name="Murat C."/>
            <person name="Sun H."/>
            <person name="Tunlid A."/>
            <person name="Henrissat B."/>
            <person name="Grigoriev I.V."/>
            <person name="Hibbett D.S."/>
            <person name="Martin F."/>
            <person name="Nordberg H.P."/>
            <person name="Cantor M.N."/>
            <person name="Hua S.X."/>
        </authorList>
    </citation>
    <scope>NUCLEOTIDE SEQUENCE [LARGE SCALE GENOMIC DNA]</scope>
    <source>
        <strain evidence="1 2">Marx 270</strain>
    </source>
</reference>
<organism evidence="1 2">
    <name type="scientific">Pisolithus tinctorius Marx 270</name>
    <dbReference type="NCBI Taxonomy" id="870435"/>
    <lineage>
        <taxon>Eukaryota</taxon>
        <taxon>Fungi</taxon>
        <taxon>Dikarya</taxon>
        <taxon>Basidiomycota</taxon>
        <taxon>Agaricomycotina</taxon>
        <taxon>Agaricomycetes</taxon>
        <taxon>Agaricomycetidae</taxon>
        <taxon>Boletales</taxon>
        <taxon>Sclerodermatineae</taxon>
        <taxon>Pisolithaceae</taxon>
        <taxon>Pisolithus</taxon>
    </lineage>
</organism>
<gene>
    <name evidence="1" type="ORF">M404DRAFT_995757</name>
</gene>
<evidence type="ECO:0000313" key="1">
    <source>
        <dbReference type="EMBL" id="KIO10548.1"/>
    </source>
</evidence>
<dbReference type="InParanoid" id="A0A0C3JMW0"/>
<reference evidence="2" key="2">
    <citation type="submission" date="2015-01" db="EMBL/GenBank/DDBJ databases">
        <title>Evolutionary Origins and Diversification of the Mycorrhizal Mutualists.</title>
        <authorList>
            <consortium name="DOE Joint Genome Institute"/>
            <consortium name="Mycorrhizal Genomics Consortium"/>
            <person name="Kohler A."/>
            <person name="Kuo A."/>
            <person name="Nagy L.G."/>
            <person name="Floudas D."/>
            <person name="Copeland A."/>
            <person name="Barry K.W."/>
            <person name="Cichocki N."/>
            <person name="Veneault-Fourrey C."/>
            <person name="LaButti K."/>
            <person name="Lindquist E.A."/>
            <person name="Lipzen A."/>
            <person name="Lundell T."/>
            <person name="Morin E."/>
            <person name="Murat C."/>
            <person name="Riley R."/>
            <person name="Ohm R."/>
            <person name="Sun H."/>
            <person name="Tunlid A."/>
            <person name="Henrissat B."/>
            <person name="Grigoriev I.V."/>
            <person name="Hibbett D.S."/>
            <person name="Martin F."/>
        </authorList>
    </citation>
    <scope>NUCLEOTIDE SEQUENCE [LARGE SCALE GENOMIC DNA]</scope>
    <source>
        <strain evidence="2">Marx 270</strain>
    </source>
</reference>
<name>A0A0C3JMW0_PISTI</name>
<accession>A0A0C3JMW0</accession>